<dbReference type="PANTHER" id="PTHR23502">
    <property type="entry name" value="MAJOR FACILITATOR SUPERFAMILY"/>
    <property type="match status" value="1"/>
</dbReference>
<feature type="transmembrane region" description="Helical" evidence="5">
    <location>
        <begin position="470"/>
        <end position="488"/>
    </location>
</feature>
<dbReference type="Proteomes" id="UP000237441">
    <property type="component" value="Unassembled WGS sequence"/>
</dbReference>
<organism evidence="7 8">
    <name type="scientific">Beauveria bassiana</name>
    <name type="common">White muscardine disease fungus</name>
    <name type="synonym">Tritirachium shiotae</name>
    <dbReference type="NCBI Taxonomy" id="176275"/>
    <lineage>
        <taxon>Eukaryota</taxon>
        <taxon>Fungi</taxon>
        <taxon>Dikarya</taxon>
        <taxon>Ascomycota</taxon>
        <taxon>Pezizomycotina</taxon>
        <taxon>Sordariomycetes</taxon>
        <taxon>Hypocreomycetidae</taxon>
        <taxon>Hypocreales</taxon>
        <taxon>Cordycipitaceae</taxon>
        <taxon>Beauveria</taxon>
    </lineage>
</organism>
<feature type="transmembrane region" description="Helical" evidence="5">
    <location>
        <begin position="403"/>
        <end position="424"/>
    </location>
</feature>
<dbReference type="PROSITE" id="PS50850">
    <property type="entry name" value="MFS"/>
    <property type="match status" value="1"/>
</dbReference>
<feature type="transmembrane region" description="Helical" evidence="5">
    <location>
        <begin position="445"/>
        <end position="464"/>
    </location>
</feature>
<feature type="domain" description="Major facilitator superfamily (MFS) profile" evidence="6">
    <location>
        <begin position="77"/>
        <end position="564"/>
    </location>
</feature>
<keyword evidence="2 5" id="KW-0812">Transmembrane</keyword>
<dbReference type="InterPro" id="IPR011701">
    <property type="entry name" value="MFS"/>
</dbReference>
<evidence type="ECO:0000256" key="1">
    <source>
        <dbReference type="ARBA" id="ARBA00004141"/>
    </source>
</evidence>
<evidence type="ECO:0000313" key="7">
    <source>
        <dbReference type="EMBL" id="PQK15122.1"/>
    </source>
</evidence>
<evidence type="ECO:0000259" key="6">
    <source>
        <dbReference type="PROSITE" id="PS50850"/>
    </source>
</evidence>
<feature type="transmembrane region" description="Helical" evidence="5">
    <location>
        <begin position="508"/>
        <end position="527"/>
    </location>
</feature>
<reference evidence="7 8" key="1">
    <citation type="submission" date="2016-07" db="EMBL/GenBank/DDBJ databases">
        <title>Comparative genomics of the entomopathogenic fungus Beauveria bassiana.</title>
        <authorList>
            <person name="Valero Jimenez C.A."/>
            <person name="Zwaan B.J."/>
            <person name="Van Kan J.A."/>
            <person name="Takken W."/>
            <person name="Debets A.J."/>
            <person name="Schoustra S.E."/>
            <person name="Koenraadt C.J."/>
        </authorList>
    </citation>
    <scope>NUCLEOTIDE SEQUENCE [LARGE SCALE GENOMIC DNA]</scope>
    <source>
        <strain evidence="7 8">ARSEF 8028</strain>
    </source>
</reference>
<feature type="transmembrane region" description="Helical" evidence="5">
    <location>
        <begin position="234"/>
        <end position="254"/>
    </location>
</feature>
<proteinExistence type="predicted"/>
<dbReference type="AlphaFoldDB" id="A0A2S7YGY0"/>
<keyword evidence="4 5" id="KW-0472">Membrane</keyword>
<gene>
    <name evidence="7" type="ORF">BB8028_0005g06370</name>
</gene>
<dbReference type="EMBL" id="JRHA01000005">
    <property type="protein sequence ID" value="PQK15122.1"/>
    <property type="molecule type" value="Genomic_DNA"/>
</dbReference>
<dbReference type="InterPro" id="IPR020846">
    <property type="entry name" value="MFS_dom"/>
</dbReference>
<protein>
    <recommendedName>
        <fullName evidence="6">Major facilitator superfamily (MFS) profile domain-containing protein</fullName>
    </recommendedName>
</protein>
<feature type="transmembrane region" description="Helical" evidence="5">
    <location>
        <begin position="356"/>
        <end position="383"/>
    </location>
</feature>
<dbReference type="Pfam" id="PF07690">
    <property type="entry name" value="MFS_1"/>
    <property type="match status" value="1"/>
</dbReference>
<feature type="transmembrane region" description="Helical" evidence="5">
    <location>
        <begin position="539"/>
        <end position="561"/>
    </location>
</feature>
<dbReference type="InterPro" id="IPR036259">
    <property type="entry name" value="MFS_trans_sf"/>
</dbReference>
<feature type="transmembrane region" description="Helical" evidence="5">
    <location>
        <begin position="115"/>
        <end position="136"/>
    </location>
</feature>
<evidence type="ECO:0000256" key="2">
    <source>
        <dbReference type="ARBA" id="ARBA00022692"/>
    </source>
</evidence>
<evidence type="ECO:0000256" key="5">
    <source>
        <dbReference type="SAM" id="Phobius"/>
    </source>
</evidence>
<accession>A0A2S7YGY0</accession>
<dbReference type="PANTHER" id="PTHR23502:SF50">
    <property type="entry name" value="TRANSPORTER, PUTATIVE (AFU_ORTHOLOGUE AFUA_5G00430)-RELATED"/>
    <property type="match status" value="1"/>
</dbReference>
<evidence type="ECO:0000256" key="3">
    <source>
        <dbReference type="ARBA" id="ARBA00022989"/>
    </source>
</evidence>
<dbReference type="SUPFAM" id="SSF103473">
    <property type="entry name" value="MFS general substrate transporter"/>
    <property type="match status" value="1"/>
</dbReference>
<feature type="transmembrane region" description="Helical" evidence="5">
    <location>
        <begin position="143"/>
        <end position="161"/>
    </location>
</feature>
<sequence length="592" mass="65178">MIYEYNINCPRLPFPTLCFASHTSCNFILHRRTGKMTPPGSVRLIGQNGTIISYPKPTDDYDDPLNWSLRRKSIHFGVILVYISVTFASVDLSLLRLRDMRLAADLGMDVPQLAISASFRYIGMALAAIVSVPLAYKYGRRPAYLASLLVQLSAAVWMALVRRPWEYRAANCLGGAGAVVAQALVPMTITDLFFVHQFATVYGLAVFAQGVGCFVGPILAAEIVSSSQGQDWRWMPWAMAVTFGATAVLVLLGAEESTFVPNIDNLVAAKTREAEERINNDTFYNRRVSCALDDEDDLRNTMSPEDYDMMDLVNINRAAGSPAVPDLPPGPRPLRQRFAFVTPTGRPIRRRFLSAFVILATFPGVIYAALTYGFLMAWLSLFIQVVQTQMTQPPYDLDRRGLALLDLAPLLGHVLGSLVVPPLSDYWIVAKARRSGGVYEPESRLWFALGGGVFVAAGILMFGIGIERKAPISILLTSYILFSFGYGICQETSLTYITDCYHNMIGDAMVGVVFFRNALAVILWFGIMPQVGPSGVNSAFVFMSIAASVVVLIPLPLIIWGRKGRALTARKYREYSLAATPPTTLKKIMGDS</sequence>
<dbReference type="GO" id="GO:0022857">
    <property type="term" value="F:transmembrane transporter activity"/>
    <property type="evidence" value="ECO:0007669"/>
    <property type="project" value="InterPro"/>
</dbReference>
<keyword evidence="3 5" id="KW-1133">Transmembrane helix</keyword>
<dbReference type="OrthoDB" id="5215911at2759"/>
<feature type="transmembrane region" description="Helical" evidence="5">
    <location>
        <begin position="173"/>
        <end position="194"/>
    </location>
</feature>
<comment type="subcellular location">
    <subcellularLocation>
        <location evidence="1">Membrane</location>
        <topology evidence="1">Multi-pass membrane protein</topology>
    </subcellularLocation>
</comment>
<comment type="caution">
    <text evidence="7">The sequence shown here is derived from an EMBL/GenBank/DDBJ whole genome shotgun (WGS) entry which is preliminary data.</text>
</comment>
<dbReference type="GO" id="GO:0005886">
    <property type="term" value="C:plasma membrane"/>
    <property type="evidence" value="ECO:0007669"/>
    <property type="project" value="TreeGrafter"/>
</dbReference>
<name>A0A2S7YGY0_BEABA</name>
<evidence type="ECO:0000256" key="4">
    <source>
        <dbReference type="ARBA" id="ARBA00023136"/>
    </source>
</evidence>
<evidence type="ECO:0000313" key="8">
    <source>
        <dbReference type="Proteomes" id="UP000237441"/>
    </source>
</evidence>
<dbReference type="Gene3D" id="1.20.1250.20">
    <property type="entry name" value="MFS general substrate transporter like domains"/>
    <property type="match status" value="1"/>
</dbReference>
<feature type="transmembrane region" description="Helical" evidence="5">
    <location>
        <begin position="201"/>
        <end position="222"/>
    </location>
</feature>
<feature type="transmembrane region" description="Helical" evidence="5">
    <location>
        <begin position="74"/>
        <end position="95"/>
    </location>
</feature>